<proteinExistence type="inferred from homology"/>
<dbReference type="PANTHER" id="PTHR11059">
    <property type="entry name" value="DNA REPAIR PROTEIN RECN"/>
    <property type="match status" value="1"/>
</dbReference>
<dbReference type="Pfam" id="PF02463">
    <property type="entry name" value="SMC_N"/>
    <property type="match status" value="1"/>
</dbReference>
<dbReference type="STRING" id="908615.SAMN05421540_102321"/>
<dbReference type="PIRSF" id="PIRSF003128">
    <property type="entry name" value="RecN"/>
    <property type="match status" value="1"/>
</dbReference>
<feature type="domain" description="RecF/RecN/SMC N-terminal" evidence="11">
    <location>
        <begin position="1"/>
        <end position="506"/>
    </location>
</feature>
<evidence type="ECO:0000256" key="2">
    <source>
        <dbReference type="ARBA" id="ARBA00009441"/>
    </source>
</evidence>
<evidence type="ECO:0000313" key="12">
    <source>
        <dbReference type="EMBL" id="SDZ97047.1"/>
    </source>
</evidence>
<dbReference type="Gene3D" id="3.40.50.300">
    <property type="entry name" value="P-loop containing nucleotide triphosphate hydrolases"/>
    <property type="match status" value="2"/>
</dbReference>
<evidence type="ECO:0000256" key="1">
    <source>
        <dbReference type="ARBA" id="ARBA00003618"/>
    </source>
</evidence>
<evidence type="ECO:0000256" key="6">
    <source>
        <dbReference type="ARBA" id="ARBA00022840"/>
    </source>
</evidence>
<keyword evidence="10" id="KW-0175">Coiled coil</keyword>
<dbReference type="GO" id="GO:0005524">
    <property type="term" value="F:ATP binding"/>
    <property type="evidence" value="ECO:0007669"/>
    <property type="project" value="UniProtKB-KW"/>
</dbReference>
<sequence>MLNKLNIRNFALIEDVQLNINKGFTVITGETGAGKSILLGAISLLLGKRADLSTVRDASKKCVIEAEFNISDYQLQAIFEELDIDYDDSTIIRREILPSGKSRSFVNDTPVRLAQISQLGQHLIDIHSQHQTLSIGEEDFQYFILDTIASTDVQKKKYQDSYYQLAELKKELHDLEEQQRQASAAYDYNLFLYNELDEAKLKAGEQANLEKLKAKLDNVEVLQESLSDSLQTLTHEDVGALGQLRQSATSLKNAAKYDEKMAGFSERLESVLIEVEDLTSDLEREFENVENDPELKTQVDDKLEAIYHLQNKHQVQTIEELLDIQSRLEKEIENSDNAQSNQDAIKKKIFEEEEKLKKSAQVLFKNRNKVVKIISEHVELMLKNLGIQDAQLKISGIFDKNYTAQGGDKFEWLFTANKGQELKAIKKVASGGEMSRITLAIKYLLSQHLKLPSLIFDEIDTGVSGEIAEKMGDVMLDMSENMQVISITHLPQIAAKGKTHLRVFKEVVNQKTQSQISVLSTKERVDELAEMLGSKDSESAVSHAKSLLDQ</sequence>
<dbReference type="GO" id="GO:0016887">
    <property type="term" value="F:ATP hydrolysis activity"/>
    <property type="evidence" value="ECO:0007669"/>
    <property type="project" value="InterPro"/>
</dbReference>
<keyword evidence="4" id="KW-0547">Nucleotide-binding</keyword>
<feature type="coiled-coil region" evidence="10">
    <location>
        <begin position="158"/>
        <end position="229"/>
    </location>
</feature>
<evidence type="ECO:0000256" key="8">
    <source>
        <dbReference type="ARBA" id="ARBA00033408"/>
    </source>
</evidence>
<dbReference type="GO" id="GO:0006302">
    <property type="term" value="P:double-strand break repair"/>
    <property type="evidence" value="ECO:0007669"/>
    <property type="project" value="InterPro"/>
</dbReference>
<keyword evidence="5 9" id="KW-0227">DNA damage</keyword>
<evidence type="ECO:0000256" key="5">
    <source>
        <dbReference type="ARBA" id="ARBA00022763"/>
    </source>
</evidence>
<dbReference type="SUPFAM" id="SSF52540">
    <property type="entry name" value="P-loop containing nucleoside triphosphate hydrolases"/>
    <property type="match status" value="2"/>
</dbReference>
<keyword evidence="13" id="KW-1185">Reference proteome</keyword>
<dbReference type="NCBIfam" id="TIGR00634">
    <property type="entry name" value="recN"/>
    <property type="match status" value="1"/>
</dbReference>
<dbReference type="InterPro" id="IPR004604">
    <property type="entry name" value="DNA_recomb/repair_RecN"/>
</dbReference>
<comment type="function">
    <text evidence="1 9">May be involved in recombinational repair of damaged DNA.</text>
</comment>
<dbReference type="InterPro" id="IPR027417">
    <property type="entry name" value="P-loop_NTPase"/>
</dbReference>
<organism evidence="12 13">
    <name type="scientific">Psychroflexus halocasei</name>
    <dbReference type="NCBI Taxonomy" id="908615"/>
    <lineage>
        <taxon>Bacteria</taxon>
        <taxon>Pseudomonadati</taxon>
        <taxon>Bacteroidota</taxon>
        <taxon>Flavobacteriia</taxon>
        <taxon>Flavobacteriales</taxon>
        <taxon>Flavobacteriaceae</taxon>
        <taxon>Psychroflexus</taxon>
    </lineage>
</organism>
<dbReference type="RefSeq" id="WP_093239654.1">
    <property type="nucleotide sequence ID" value="NZ_FNQF01000002.1"/>
</dbReference>
<dbReference type="Proteomes" id="UP000198820">
    <property type="component" value="Unassembled WGS sequence"/>
</dbReference>
<evidence type="ECO:0000256" key="10">
    <source>
        <dbReference type="SAM" id="Coils"/>
    </source>
</evidence>
<dbReference type="AlphaFoldDB" id="A0A1H3XCE2"/>
<accession>A0A1H3XCE2</accession>
<reference evidence="12 13" key="1">
    <citation type="submission" date="2016-10" db="EMBL/GenBank/DDBJ databases">
        <authorList>
            <person name="de Groot N.N."/>
        </authorList>
    </citation>
    <scope>NUCLEOTIDE SEQUENCE [LARGE SCALE GENOMIC DNA]</scope>
    <source>
        <strain evidence="12 13">DSM 23581</strain>
    </source>
</reference>
<name>A0A1H3XCE2_9FLAO</name>
<protein>
    <recommendedName>
        <fullName evidence="3 9">DNA repair protein RecN</fullName>
    </recommendedName>
    <alternativeName>
        <fullName evidence="8 9">Recombination protein N</fullName>
    </alternativeName>
</protein>
<dbReference type="InterPro" id="IPR003395">
    <property type="entry name" value="RecF/RecN/SMC_N"/>
</dbReference>
<dbReference type="PANTHER" id="PTHR11059:SF0">
    <property type="entry name" value="DNA REPAIR PROTEIN RECN"/>
    <property type="match status" value="1"/>
</dbReference>
<feature type="coiled-coil region" evidence="10">
    <location>
        <begin position="265"/>
        <end position="292"/>
    </location>
</feature>
<keyword evidence="7 9" id="KW-0234">DNA repair</keyword>
<comment type="similarity">
    <text evidence="2 9">Belongs to the RecN family.</text>
</comment>
<dbReference type="GO" id="GO:0006310">
    <property type="term" value="P:DNA recombination"/>
    <property type="evidence" value="ECO:0007669"/>
    <property type="project" value="InterPro"/>
</dbReference>
<dbReference type="GO" id="GO:0043590">
    <property type="term" value="C:bacterial nucleoid"/>
    <property type="evidence" value="ECO:0007669"/>
    <property type="project" value="TreeGrafter"/>
</dbReference>
<keyword evidence="6" id="KW-0067">ATP-binding</keyword>
<evidence type="ECO:0000313" key="13">
    <source>
        <dbReference type="Proteomes" id="UP000198820"/>
    </source>
</evidence>
<evidence type="ECO:0000256" key="9">
    <source>
        <dbReference type="PIRNR" id="PIRNR003128"/>
    </source>
</evidence>
<evidence type="ECO:0000256" key="7">
    <source>
        <dbReference type="ARBA" id="ARBA00023204"/>
    </source>
</evidence>
<evidence type="ECO:0000256" key="3">
    <source>
        <dbReference type="ARBA" id="ARBA00021315"/>
    </source>
</evidence>
<evidence type="ECO:0000259" key="11">
    <source>
        <dbReference type="Pfam" id="PF02463"/>
    </source>
</evidence>
<gene>
    <name evidence="12" type="ORF">SAMN05421540_102321</name>
</gene>
<evidence type="ECO:0000256" key="4">
    <source>
        <dbReference type="ARBA" id="ARBA00022741"/>
    </source>
</evidence>
<dbReference type="CDD" id="cd03241">
    <property type="entry name" value="ABC_RecN"/>
    <property type="match status" value="2"/>
</dbReference>
<dbReference type="EMBL" id="FNQF01000002">
    <property type="protein sequence ID" value="SDZ97047.1"/>
    <property type="molecule type" value="Genomic_DNA"/>
</dbReference>
<dbReference type="GO" id="GO:0009432">
    <property type="term" value="P:SOS response"/>
    <property type="evidence" value="ECO:0007669"/>
    <property type="project" value="TreeGrafter"/>
</dbReference>